<evidence type="ECO:0000256" key="1">
    <source>
        <dbReference type="SAM" id="SignalP"/>
    </source>
</evidence>
<dbReference type="Pfam" id="PF05630">
    <property type="entry name" value="NPP1"/>
    <property type="match status" value="1"/>
</dbReference>
<dbReference type="EMBL" id="WISP01000113">
    <property type="protein sequence ID" value="MQW05132.1"/>
    <property type="molecule type" value="Genomic_DNA"/>
</dbReference>
<sequence>MRRVSPLNGRMLLTALMFVFVCGLPMAARAAEVIDHDKVRGFPDSTSGFLKTFQPYLEVHGGCVPFPAVDAAGNVSGGLKPSGMWPHDGCSRNLGQIYVRAREYQGECAVMHSWFFPKEQIPDWPHKNGSRYNWEDVVVWLTSCESEAQVNAVSYSSYGRYSITTHPHMDGTHPLVAYHRNLPGEHLTLADTRYRGGKQPAVSWSGLTEEARQTLETYDFGHRVPFNSDNFGPNLARAYYR</sequence>
<gene>
    <name evidence="2" type="ORF">GHK45_15525</name>
</gene>
<name>A0A6A7ZTX1_RHIML</name>
<feature type="chain" id="PRO_5025443616" evidence="1">
    <location>
        <begin position="31"/>
        <end position="241"/>
    </location>
</feature>
<dbReference type="PIRSF" id="PIRSF029958">
    <property type="entry name" value="Necrosis-inducing_protein"/>
    <property type="match status" value="1"/>
</dbReference>
<dbReference type="PANTHER" id="PTHR33657:SF8">
    <property type="entry name" value="DOMAIN PROTEIN, PUTATIVE (AFU_ORTHOLOGUE AFUA_5G00600)-RELATED"/>
    <property type="match status" value="1"/>
</dbReference>
<reference evidence="2" key="1">
    <citation type="journal article" date="2013" name="Genome Biol.">
        <title>Comparative genomics of the core and accessory genomes of 48 Sinorhizobium strains comprising five genospecies.</title>
        <authorList>
            <person name="Sugawara M."/>
            <person name="Epstein B."/>
            <person name="Badgley B.D."/>
            <person name="Unno T."/>
            <person name="Xu L."/>
            <person name="Reese J."/>
            <person name="Gyaneshwar P."/>
            <person name="Denny R."/>
            <person name="Mudge J."/>
            <person name="Bharti A.K."/>
            <person name="Farmer A.D."/>
            <person name="May G.D."/>
            <person name="Woodward J.E."/>
            <person name="Medigue C."/>
            <person name="Vallenet D."/>
            <person name="Lajus A."/>
            <person name="Rouy Z."/>
            <person name="Martinez-Vaz B."/>
            <person name="Tiffin P."/>
            <person name="Young N.D."/>
            <person name="Sadowsky M.J."/>
        </authorList>
    </citation>
    <scope>NUCLEOTIDE SEQUENCE</scope>
    <source>
        <strain evidence="2">M30</strain>
    </source>
</reference>
<proteinExistence type="predicted"/>
<dbReference type="PANTHER" id="PTHR33657">
    <property type="entry name" value="DOMAIN PROTEIN, PUTATIVE (AFU_ORTHOLOGUE AFUA_5G00600)-RELATED"/>
    <property type="match status" value="1"/>
</dbReference>
<keyword evidence="1" id="KW-0732">Signal</keyword>
<protein>
    <submittedName>
        <fullName evidence="2">Necrosis-inducing protein</fullName>
    </submittedName>
</protein>
<dbReference type="InterPro" id="IPR008701">
    <property type="entry name" value="NPP1"/>
</dbReference>
<feature type="signal peptide" evidence="1">
    <location>
        <begin position="1"/>
        <end position="30"/>
    </location>
</feature>
<organism evidence="2">
    <name type="scientific">Rhizobium meliloti</name>
    <name type="common">Ensifer meliloti</name>
    <name type="synonym">Sinorhizobium meliloti</name>
    <dbReference type="NCBI Taxonomy" id="382"/>
    <lineage>
        <taxon>Bacteria</taxon>
        <taxon>Pseudomonadati</taxon>
        <taxon>Pseudomonadota</taxon>
        <taxon>Alphaproteobacteria</taxon>
        <taxon>Hyphomicrobiales</taxon>
        <taxon>Rhizobiaceae</taxon>
        <taxon>Sinorhizobium/Ensifer group</taxon>
        <taxon>Sinorhizobium</taxon>
    </lineage>
</organism>
<dbReference type="AlphaFoldDB" id="A0A6A7ZTX1"/>
<evidence type="ECO:0000313" key="2">
    <source>
        <dbReference type="EMBL" id="MQW05132.1"/>
    </source>
</evidence>
<dbReference type="RefSeq" id="WP_153318319.1">
    <property type="nucleotide sequence ID" value="NZ_WISP01000113.1"/>
</dbReference>
<comment type="caution">
    <text evidence="2">The sequence shown here is derived from an EMBL/GenBank/DDBJ whole genome shotgun (WGS) entry which is preliminary data.</text>
</comment>
<accession>A0A6A7ZTX1</accession>